<dbReference type="EMBL" id="JACEON010000026">
    <property type="protein sequence ID" value="MBA4613831.1"/>
    <property type="molecule type" value="Genomic_DNA"/>
</dbReference>
<keyword evidence="1" id="KW-0472">Membrane</keyword>
<keyword evidence="1" id="KW-0812">Transmembrane</keyword>
<accession>A0A838XXN8</accession>
<gene>
    <name evidence="2" type="ORF">H1W37_19410</name>
</gene>
<evidence type="ECO:0000313" key="3">
    <source>
        <dbReference type="Proteomes" id="UP000559404"/>
    </source>
</evidence>
<evidence type="ECO:0000313" key="2">
    <source>
        <dbReference type="EMBL" id="MBA4613831.1"/>
    </source>
</evidence>
<protein>
    <submittedName>
        <fullName evidence="2">Uncharacterized protein</fullName>
    </submittedName>
</protein>
<feature type="transmembrane region" description="Helical" evidence="1">
    <location>
        <begin position="35"/>
        <end position="54"/>
    </location>
</feature>
<keyword evidence="3" id="KW-1185">Reference proteome</keyword>
<comment type="caution">
    <text evidence="2">The sequence shown here is derived from an EMBL/GenBank/DDBJ whole genome shotgun (WGS) entry which is preliminary data.</text>
</comment>
<keyword evidence="1" id="KW-1133">Transmembrane helix</keyword>
<proteinExistence type="predicted"/>
<evidence type="ECO:0000256" key="1">
    <source>
        <dbReference type="SAM" id="Phobius"/>
    </source>
</evidence>
<sequence>MWDVLLQGLAAVAGIAFLPLFAFLAFAWSQEPGRAQAAIFILLWIVVIQAAALFDMW</sequence>
<dbReference type="Proteomes" id="UP000559404">
    <property type="component" value="Unassembled WGS sequence"/>
</dbReference>
<name>A0A838XXN8_9HYPH</name>
<feature type="transmembrane region" description="Helical" evidence="1">
    <location>
        <begin position="6"/>
        <end position="28"/>
    </location>
</feature>
<dbReference type="RefSeq" id="WP_181762030.1">
    <property type="nucleotide sequence ID" value="NZ_BMCR01000001.1"/>
</dbReference>
<reference evidence="2 3" key="2">
    <citation type="submission" date="2020-08" db="EMBL/GenBank/DDBJ databases">
        <title>Stappia taiwanensis sp. nov., isolated from a coastal thermal spring.</title>
        <authorList>
            <person name="Kampfer P."/>
        </authorList>
    </citation>
    <scope>NUCLEOTIDE SEQUENCE [LARGE SCALE GENOMIC DNA]</scope>
    <source>
        <strain evidence="2 3">DSM 23284</strain>
    </source>
</reference>
<dbReference type="AlphaFoldDB" id="A0A838XXN8"/>
<reference evidence="2 3" key="1">
    <citation type="submission" date="2020-07" db="EMBL/GenBank/DDBJ databases">
        <authorList>
            <person name="Li M."/>
        </authorList>
    </citation>
    <scope>NUCLEOTIDE SEQUENCE [LARGE SCALE GENOMIC DNA]</scope>
    <source>
        <strain evidence="2 3">DSM 23284</strain>
    </source>
</reference>
<organism evidence="2 3">
    <name type="scientific">Stappia taiwanensis</name>
    <dbReference type="NCBI Taxonomy" id="992267"/>
    <lineage>
        <taxon>Bacteria</taxon>
        <taxon>Pseudomonadati</taxon>
        <taxon>Pseudomonadota</taxon>
        <taxon>Alphaproteobacteria</taxon>
        <taxon>Hyphomicrobiales</taxon>
        <taxon>Stappiaceae</taxon>
        <taxon>Stappia</taxon>
    </lineage>
</organism>